<name>A0A310S8E1_9HYME</name>
<dbReference type="EMBL" id="KQ764615">
    <property type="protein sequence ID" value="OAD54471.1"/>
    <property type="molecule type" value="Genomic_DNA"/>
</dbReference>
<evidence type="ECO:0000313" key="2">
    <source>
        <dbReference type="Proteomes" id="UP000250275"/>
    </source>
</evidence>
<proteinExistence type="predicted"/>
<organism evidence="1 2">
    <name type="scientific">Eufriesea mexicana</name>
    <dbReference type="NCBI Taxonomy" id="516756"/>
    <lineage>
        <taxon>Eukaryota</taxon>
        <taxon>Metazoa</taxon>
        <taxon>Ecdysozoa</taxon>
        <taxon>Arthropoda</taxon>
        <taxon>Hexapoda</taxon>
        <taxon>Insecta</taxon>
        <taxon>Pterygota</taxon>
        <taxon>Neoptera</taxon>
        <taxon>Endopterygota</taxon>
        <taxon>Hymenoptera</taxon>
        <taxon>Apocrita</taxon>
        <taxon>Aculeata</taxon>
        <taxon>Apoidea</taxon>
        <taxon>Anthophila</taxon>
        <taxon>Apidae</taxon>
        <taxon>Eufriesea</taxon>
    </lineage>
</organism>
<evidence type="ECO:0000313" key="1">
    <source>
        <dbReference type="EMBL" id="OAD54471.1"/>
    </source>
</evidence>
<sequence length="122" mass="13790">MANVVSYTGSIVLQVTVPVTVDKSKWRTGDSLVQEASFRNFDYSSMAGSANARAKYHAKAIALQKNRHEELKTSDRRVLQNGYFYVELQRVENRCTNPFISIRTPAGLMQNVIIDLDYQGND</sequence>
<dbReference type="AlphaFoldDB" id="A0A310S8E1"/>
<accession>A0A310S8E1</accession>
<keyword evidence="2" id="KW-1185">Reference proteome</keyword>
<protein>
    <submittedName>
        <fullName evidence="1">Uncharacterized protein</fullName>
    </submittedName>
</protein>
<dbReference type="Proteomes" id="UP000250275">
    <property type="component" value="Unassembled WGS sequence"/>
</dbReference>
<reference evidence="1 2" key="1">
    <citation type="submission" date="2015-07" db="EMBL/GenBank/DDBJ databases">
        <title>The genome of Eufriesea mexicana.</title>
        <authorList>
            <person name="Pan H."/>
            <person name="Kapheim K."/>
        </authorList>
    </citation>
    <scope>NUCLEOTIDE SEQUENCE [LARGE SCALE GENOMIC DNA]</scope>
    <source>
        <strain evidence="1">0111107269</strain>
        <tissue evidence="1">Whole body</tissue>
    </source>
</reference>
<gene>
    <name evidence="1" type="ORF">WN48_06742</name>
</gene>